<dbReference type="EMBL" id="CM008048">
    <property type="protein sequence ID" value="PVH62170.1"/>
    <property type="molecule type" value="Genomic_DNA"/>
</dbReference>
<accession>A0A2T8KJ12</accession>
<reference evidence="1" key="1">
    <citation type="submission" date="2018-04" db="EMBL/GenBank/DDBJ databases">
        <title>WGS assembly of Panicum hallii.</title>
        <authorList>
            <person name="Lovell J."/>
            <person name="Jenkins J."/>
            <person name="Lowry D."/>
            <person name="Mamidi S."/>
            <person name="Sreedasyam A."/>
            <person name="Weng X."/>
            <person name="Barry K."/>
            <person name="Bonette J."/>
            <person name="Campitelli B."/>
            <person name="Daum C."/>
            <person name="Gordon S."/>
            <person name="Gould B."/>
            <person name="Lipzen A."/>
            <person name="Macqueen A."/>
            <person name="Palacio-Mejia J."/>
            <person name="Plott C."/>
            <person name="Shakirov E."/>
            <person name="Shu S."/>
            <person name="Yoshinaga Y."/>
            <person name="Zane M."/>
            <person name="Rokhsar D."/>
            <person name="Grimwood J."/>
            <person name="Schmutz J."/>
            <person name="Juenger T."/>
        </authorList>
    </citation>
    <scope>NUCLEOTIDE SEQUENCE [LARGE SCALE GENOMIC DNA]</scope>
    <source>
        <strain evidence="1">FIL2</strain>
    </source>
</reference>
<evidence type="ECO:0000313" key="1">
    <source>
        <dbReference type="EMBL" id="PVH62170.1"/>
    </source>
</evidence>
<gene>
    <name evidence="1" type="ORF">PAHAL_3G225500</name>
</gene>
<dbReference type="Proteomes" id="UP000243499">
    <property type="component" value="Chromosome 3"/>
</dbReference>
<name>A0A2T8KJ12_9POAL</name>
<feature type="non-terminal residue" evidence="1">
    <location>
        <position position="175"/>
    </location>
</feature>
<organism evidence="1">
    <name type="scientific">Panicum hallii</name>
    <dbReference type="NCBI Taxonomy" id="206008"/>
    <lineage>
        <taxon>Eukaryota</taxon>
        <taxon>Viridiplantae</taxon>
        <taxon>Streptophyta</taxon>
        <taxon>Embryophyta</taxon>
        <taxon>Tracheophyta</taxon>
        <taxon>Spermatophyta</taxon>
        <taxon>Magnoliopsida</taxon>
        <taxon>Liliopsida</taxon>
        <taxon>Poales</taxon>
        <taxon>Poaceae</taxon>
        <taxon>PACMAD clade</taxon>
        <taxon>Panicoideae</taxon>
        <taxon>Panicodae</taxon>
        <taxon>Paniceae</taxon>
        <taxon>Panicinae</taxon>
        <taxon>Panicum</taxon>
        <taxon>Panicum sect. Panicum</taxon>
    </lineage>
</organism>
<dbReference type="Gramene" id="PVH62170">
    <property type="protein sequence ID" value="PVH62170"/>
    <property type="gene ID" value="PAHAL_3G225500"/>
</dbReference>
<sequence length="175" mass="18992">MDSSTASCAAIIASDLDGPLTELRNDLQKGLSTTMLDLADNTSQYGAQMPVGNVVQAVVMNLCSFSELLIHASKGSLCTEYSSMMTDYPMEMYQENGGAYYSAVESEHETTGYQSADDLDDDGYGADVDQQQTHFKIKCSSDDVCIADFDDNISKECFNNARDCIGCVSEYPELG</sequence>
<dbReference type="AlphaFoldDB" id="A0A2T8KJ12"/>
<proteinExistence type="predicted"/>
<protein>
    <submittedName>
        <fullName evidence="1">Uncharacterized protein</fullName>
    </submittedName>
</protein>